<protein>
    <submittedName>
        <fullName evidence="4">Jerky protein homolog-like</fullName>
    </submittedName>
</protein>
<reference evidence="4" key="1">
    <citation type="submission" date="2025-08" db="UniProtKB">
        <authorList>
            <consortium name="RefSeq"/>
        </authorList>
    </citation>
    <scope>IDENTIFICATION</scope>
    <source>
        <tissue evidence="4">Testes</tissue>
    </source>
</reference>
<feature type="domain" description="DDE-1" evidence="2">
    <location>
        <begin position="1"/>
        <end position="133"/>
    </location>
</feature>
<accession>A0ABM0MPP4</accession>
<organism evidence="3 4">
    <name type="scientific">Saccoglossus kowalevskii</name>
    <name type="common">Acorn worm</name>
    <dbReference type="NCBI Taxonomy" id="10224"/>
    <lineage>
        <taxon>Eukaryota</taxon>
        <taxon>Metazoa</taxon>
        <taxon>Hemichordata</taxon>
        <taxon>Enteropneusta</taxon>
        <taxon>Harrimaniidae</taxon>
        <taxon>Saccoglossus</taxon>
    </lineage>
</organism>
<dbReference type="Pfam" id="PF03184">
    <property type="entry name" value="DDE_1"/>
    <property type="match status" value="1"/>
</dbReference>
<evidence type="ECO:0000313" key="4">
    <source>
        <dbReference type="RefSeq" id="XP_006821985.1"/>
    </source>
</evidence>
<dbReference type="InterPro" id="IPR050863">
    <property type="entry name" value="CenT-Element_Derived"/>
</dbReference>
<evidence type="ECO:0000313" key="3">
    <source>
        <dbReference type="Proteomes" id="UP000694865"/>
    </source>
</evidence>
<dbReference type="Gene3D" id="3.30.420.10">
    <property type="entry name" value="Ribonuclease H-like superfamily/Ribonuclease H"/>
    <property type="match status" value="1"/>
</dbReference>
<dbReference type="InterPro" id="IPR004875">
    <property type="entry name" value="DDE_SF_endonuclease_dom"/>
</dbReference>
<evidence type="ECO:0000256" key="1">
    <source>
        <dbReference type="SAM" id="MobiDB-lite"/>
    </source>
</evidence>
<evidence type="ECO:0000259" key="2">
    <source>
        <dbReference type="Pfam" id="PF03184"/>
    </source>
</evidence>
<dbReference type="PANTHER" id="PTHR19303">
    <property type="entry name" value="TRANSPOSON"/>
    <property type="match status" value="1"/>
</dbReference>
<dbReference type="InterPro" id="IPR036397">
    <property type="entry name" value="RNaseH_sf"/>
</dbReference>
<feature type="region of interest" description="Disordered" evidence="1">
    <location>
        <begin position="204"/>
        <end position="231"/>
    </location>
</feature>
<name>A0ABM0MPP4_SACKO</name>
<dbReference type="GeneID" id="100369728"/>
<dbReference type="Proteomes" id="UP000694865">
    <property type="component" value="Unplaced"/>
</dbReference>
<keyword evidence="3" id="KW-1185">Reference proteome</keyword>
<dbReference type="RefSeq" id="XP_006821985.1">
    <property type="nucleotide sequence ID" value="XM_006821922.1"/>
</dbReference>
<proteinExistence type="predicted"/>
<feature type="compositionally biased region" description="Basic and acidic residues" evidence="1">
    <location>
        <begin position="204"/>
        <end position="219"/>
    </location>
</feature>
<gene>
    <name evidence="4" type="primary">LOC100369728</name>
</gene>
<sequence>MTDDLFSSWFLNEFVPAMRSHLARMGLPQRVILLVDNAGSHSLKGSQLESPDGNIKCSFLPPNTTSKLQPLDQGIIAIMNKYYRRNMLRAVVDEDNEDKNLKKIVKTFTVKDALFMIADSWNRIKPSTVAGCWYNGLHVGDHGNEQGVSTNESEEITAEINKARVDLGLGVIAENELDAWINCDNDIGSETFTEDEIVKIVAENQKDDIESDNNEKENITCRPTHKHQQSQ</sequence>
<dbReference type="PANTHER" id="PTHR19303:SF73">
    <property type="entry name" value="PROTEIN PDC2"/>
    <property type="match status" value="1"/>
</dbReference>